<evidence type="ECO:0000256" key="1">
    <source>
        <dbReference type="SAM" id="MobiDB-lite"/>
    </source>
</evidence>
<feature type="region of interest" description="Disordered" evidence="1">
    <location>
        <begin position="319"/>
        <end position="338"/>
    </location>
</feature>
<dbReference type="PANTHER" id="PTHR33426">
    <property type="entry name" value="C2H2-TYPE DOMAIN-CONTAINING PROTEIN"/>
    <property type="match status" value="1"/>
</dbReference>
<evidence type="ECO:0000313" key="2">
    <source>
        <dbReference type="EMBL" id="TNN34647.1"/>
    </source>
</evidence>
<reference evidence="2 3" key="1">
    <citation type="submission" date="2019-03" db="EMBL/GenBank/DDBJ databases">
        <title>First draft genome of Liparis tanakae, snailfish: a comprehensive survey of snailfish specific genes.</title>
        <authorList>
            <person name="Kim W."/>
            <person name="Song I."/>
            <person name="Jeong J.-H."/>
            <person name="Kim D."/>
            <person name="Kim S."/>
            <person name="Ryu S."/>
            <person name="Song J.Y."/>
            <person name="Lee S.K."/>
        </authorList>
    </citation>
    <scope>NUCLEOTIDE SEQUENCE [LARGE SCALE GENOMIC DNA]</scope>
    <source>
        <tissue evidence="2">Muscle</tissue>
    </source>
</reference>
<protein>
    <submittedName>
        <fullName evidence="2">Uncharacterized protein</fullName>
    </submittedName>
</protein>
<organism evidence="2 3">
    <name type="scientific">Liparis tanakae</name>
    <name type="common">Tanaka's snailfish</name>
    <dbReference type="NCBI Taxonomy" id="230148"/>
    <lineage>
        <taxon>Eukaryota</taxon>
        <taxon>Metazoa</taxon>
        <taxon>Chordata</taxon>
        <taxon>Craniata</taxon>
        <taxon>Vertebrata</taxon>
        <taxon>Euteleostomi</taxon>
        <taxon>Actinopterygii</taxon>
        <taxon>Neopterygii</taxon>
        <taxon>Teleostei</taxon>
        <taxon>Neoteleostei</taxon>
        <taxon>Acanthomorphata</taxon>
        <taxon>Eupercaria</taxon>
        <taxon>Perciformes</taxon>
        <taxon>Cottioidei</taxon>
        <taxon>Cottales</taxon>
        <taxon>Liparidae</taxon>
        <taxon>Liparis</taxon>
    </lineage>
</organism>
<name>A0A4Z2F0B6_9TELE</name>
<evidence type="ECO:0000313" key="3">
    <source>
        <dbReference type="Proteomes" id="UP000314294"/>
    </source>
</evidence>
<dbReference type="EMBL" id="SRLO01001919">
    <property type="protein sequence ID" value="TNN34647.1"/>
    <property type="molecule type" value="Genomic_DNA"/>
</dbReference>
<dbReference type="Proteomes" id="UP000314294">
    <property type="component" value="Unassembled WGS sequence"/>
</dbReference>
<keyword evidence="3" id="KW-1185">Reference proteome</keyword>
<proteinExistence type="predicted"/>
<comment type="caution">
    <text evidence="2">The sequence shown here is derived from an EMBL/GenBank/DDBJ whole genome shotgun (WGS) entry which is preliminary data.</text>
</comment>
<dbReference type="AlphaFoldDB" id="A0A4Z2F0B6"/>
<accession>A0A4Z2F0B6</accession>
<dbReference type="PANTHER" id="PTHR33426:SF45">
    <property type="entry name" value="IMMUNODEFICIENCY LENTIVIRAL MATRIX N-TERMINAL DOMAIN-CONTAINING PROTEIN-RELATED"/>
    <property type="match status" value="1"/>
</dbReference>
<gene>
    <name evidence="2" type="ORF">EYF80_055190</name>
</gene>
<sequence length="500" mass="52527">MFIVVSCNTQLEFKLEINANNSHHHGRKCKAGSVEQEVWNRKYGTGSRKCLTGSGSGGRPRVALHVRLQAVALREGLVAQRALVGSLPAVRAHVHGEVGLACAGFAADAADEGLEAGVHRHVVVQVHLALEGPAALLAAVRRLPGVDPRVDGQRPFGGEAAAALAAAVRLLAAVRPQVDLQLLAGEEHLAADVAEVRALAVRGVDLLVLPQRAGQLEAPAAHRAAVGSLPGVRGLVAAQGPVVAEGFAAHAAEVRRRLLRLRLLGGGVRPAAAGGRRGALRLRPLVELLVNCQRRLRGERGAADVALVGFLPRGGGGALGEERLRPRSDAGGGGGGGGGRGDFAGPDVSALPRPLVFHFPRRLRQFGVVCFQLFVTLVLFPMAAAVILLFLLFLLLFNAMVVVTFALRRPPFLALVFLRSRASGSCLVFLLLGGAAGTPGVKLRLRFPTVTKGRKLFCHLRTPRPMGSLRRPGAFLLAHLWRPAPSGSGSPVGSFLFSCS</sequence>